<evidence type="ECO:0000313" key="6">
    <source>
        <dbReference type="Proteomes" id="UP000507140"/>
    </source>
</evidence>
<feature type="domain" description="HTH iclR-type" evidence="4">
    <location>
        <begin position="11"/>
        <end position="74"/>
    </location>
</feature>
<dbReference type="InterPro" id="IPR036390">
    <property type="entry name" value="WH_DNA-bd_sf"/>
</dbReference>
<reference evidence="5 6" key="1">
    <citation type="submission" date="2020-04" db="EMBL/GenBank/DDBJ databases">
        <authorList>
            <person name="De Canck E."/>
        </authorList>
    </citation>
    <scope>NUCLEOTIDE SEQUENCE [LARGE SCALE GENOMIC DNA]</scope>
    <source>
        <strain evidence="5 6">LMG 3415</strain>
    </source>
</reference>
<dbReference type="PANTHER" id="PTHR30136:SF35">
    <property type="entry name" value="HTH-TYPE TRANSCRIPTIONAL REGULATOR RV1719"/>
    <property type="match status" value="1"/>
</dbReference>
<dbReference type="Pfam" id="PF09339">
    <property type="entry name" value="HTH_IclR"/>
    <property type="match status" value="1"/>
</dbReference>
<dbReference type="RefSeq" id="WP_013397171.1">
    <property type="nucleotide sequence ID" value="NZ_CADIKR010000008.1"/>
</dbReference>
<protein>
    <recommendedName>
        <fullName evidence="4">HTH iclR-type domain-containing protein</fullName>
    </recommendedName>
</protein>
<dbReference type="Proteomes" id="UP000507140">
    <property type="component" value="Unassembled WGS sequence"/>
</dbReference>
<accession>A0ABM8LK22</accession>
<dbReference type="Pfam" id="PF01614">
    <property type="entry name" value="IclR_C"/>
    <property type="match status" value="1"/>
</dbReference>
<dbReference type="InterPro" id="IPR014757">
    <property type="entry name" value="Tscrpt_reg_IclR_C"/>
</dbReference>
<dbReference type="InterPro" id="IPR036388">
    <property type="entry name" value="WH-like_DNA-bd_sf"/>
</dbReference>
<dbReference type="SUPFAM" id="SSF55781">
    <property type="entry name" value="GAF domain-like"/>
    <property type="match status" value="1"/>
</dbReference>
<dbReference type="EMBL" id="CADIKR010000008">
    <property type="protein sequence ID" value="CAB3910939.1"/>
    <property type="molecule type" value="Genomic_DNA"/>
</dbReference>
<organism evidence="5 6">
    <name type="scientific">Achromobacter mucicolens</name>
    <dbReference type="NCBI Taxonomy" id="1389922"/>
    <lineage>
        <taxon>Bacteria</taxon>
        <taxon>Pseudomonadati</taxon>
        <taxon>Pseudomonadota</taxon>
        <taxon>Betaproteobacteria</taxon>
        <taxon>Burkholderiales</taxon>
        <taxon>Alcaligenaceae</taxon>
        <taxon>Achromobacter</taxon>
    </lineage>
</organism>
<dbReference type="PROSITE" id="PS51077">
    <property type="entry name" value="HTH_ICLR"/>
    <property type="match status" value="1"/>
</dbReference>
<evidence type="ECO:0000256" key="2">
    <source>
        <dbReference type="ARBA" id="ARBA00023125"/>
    </source>
</evidence>
<keyword evidence="6" id="KW-1185">Reference proteome</keyword>
<evidence type="ECO:0000313" key="5">
    <source>
        <dbReference type="EMBL" id="CAB3910939.1"/>
    </source>
</evidence>
<dbReference type="PANTHER" id="PTHR30136">
    <property type="entry name" value="HELIX-TURN-HELIX TRANSCRIPTIONAL REGULATOR, ICLR FAMILY"/>
    <property type="match status" value="1"/>
</dbReference>
<keyword evidence="1" id="KW-0805">Transcription regulation</keyword>
<name>A0ABM8LK22_9BURK</name>
<dbReference type="SUPFAM" id="SSF46785">
    <property type="entry name" value="Winged helix' DNA-binding domain"/>
    <property type="match status" value="1"/>
</dbReference>
<sequence length="245" mass="27013">MLPVVPSPGGVQSLERAFGLLSLLARHHDHGLAMRQIVQAAGLSRPTVHRMLTFLMHMHYVEQDPKTHAYRLGSAAMLLGMRTMSRPPLVTQFTNTMRRIARRADEGVFLIVRIGDYSYNIHHEHVPARSIALQNLVGATRLLGLGVGSLSLLAMMGDDEIRQHHERHQAQYTAHNLSLSRLMTGVERTRRIGYSVAAGEGVAGVGRAFEVAPGQAAISVFAPRARMLMARRHEIGALLIEEIGD</sequence>
<dbReference type="InterPro" id="IPR029016">
    <property type="entry name" value="GAF-like_dom_sf"/>
</dbReference>
<evidence type="ECO:0000256" key="3">
    <source>
        <dbReference type="ARBA" id="ARBA00023163"/>
    </source>
</evidence>
<proteinExistence type="predicted"/>
<comment type="caution">
    <text evidence="5">The sequence shown here is derived from an EMBL/GenBank/DDBJ whole genome shotgun (WGS) entry which is preliminary data.</text>
</comment>
<dbReference type="SMART" id="SM00346">
    <property type="entry name" value="HTH_ICLR"/>
    <property type="match status" value="1"/>
</dbReference>
<dbReference type="Gene3D" id="1.10.10.10">
    <property type="entry name" value="Winged helix-like DNA-binding domain superfamily/Winged helix DNA-binding domain"/>
    <property type="match status" value="1"/>
</dbReference>
<keyword evidence="2" id="KW-0238">DNA-binding</keyword>
<gene>
    <name evidence="5" type="ORF">LMG3415_04966</name>
</gene>
<evidence type="ECO:0000259" key="4">
    <source>
        <dbReference type="PROSITE" id="PS51077"/>
    </source>
</evidence>
<dbReference type="Gene3D" id="3.30.450.40">
    <property type="match status" value="1"/>
</dbReference>
<dbReference type="InterPro" id="IPR005471">
    <property type="entry name" value="Tscrpt_reg_IclR_N"/>
</dbReference>
<dbReference type="InterPro" id="IPR050707">
    <property type="entry name" value="HTH_MetabolicPath_Reg"/>
</dbReference>
<keyword evidence="3" id="KW-0804">Transcription</keyword>
<evidence type="ECO:0000256" key="1">
    <source>
        <dbReference type="ARBA" id="ARBA00023015"/>
    </source>
</evidence>